<dbReference type="InParanoid" id="B9TQQ4"/>
<keyword evidence="1" id="KW-0812">Transmembrane</keyword>
<evidence type="ECO:0000256" key="1">
    <source>
        <dbReference type="SAM" id="Phobius"/>
    </source>
</evidence>
<feature type="transmembrane region" description="Helical" evidence="1">
    <location>
        <begin position="60"/>
        <end position="78"/>
    </location>
</feature>
<dbReference type="EMBL" id="EQ999147">
    <property type="protein sequence ID" value="EEF21810.1"/>
    <property type="molecule type" value="Genomic_DNA"/>
</dbReference>
<organism evidence="2 3">
    <name type="scientific">Ricinus communis</name>
    <name type="common">Castor bean</name>
    <dbReference type="NCBI Taxonomy" id="3988"/>
    <lineage>
        <taxon>Eukaryota</taxon>
        <taxon>Viridiplantae</taxon>
        <taxon>Streptophyta</taxon>
        <taxon>Embryophyta</taxon>
        <taxon>Tracheophyta</taxon>
        <taxon>Spermatophyta</taxon>
        <taxon>Magnoliopsida</taxon>
        <taxon>eudicotyledons</taxon>
        <taxon>Gunneridae</taxon>
        <taxon>Pentapetalae</taxon>
        <taxon>rosids</taxon>
        <taxon>fabids</taxon>
        <taxon>Malpighiales</taxon>
        <taxon>Euphorbiaceae</taxon>
        <taxon>Acalyphoideae</taxon>
        <taxon>Acalypheae</taxon>
        <taxon>Ricinus</taxon>
    </lineage>
</organism>
<feature type="transmembrane region" description="Helical" evidence="1">
    <location>
        <begin position="12"/>
        <end position="29"/>
    </location>
</feature>
<feature type="transmembrane region" description="Helical" evidence="1">
    <location>
        <begin position="90"/>
        <end position="113"/>
    </location>
</feature>
<sequence>MDQVFDLTLRWAHFIGALVWVGHNYANAIQRPSFKPLKRSDLQGEESGDFKARLGREHGTFRYASLVVWLSGVAILWQRGWLWDAVTLQGYFAVIGMGFWIGTLMLANLWLVLWPHQKKVLGFVPATINERIDCAR</sequence>
<protein>
    <recommendedName>
        <fullName evidence="4">Urate oxidase N-terminal domain-containing protein</fullName>
    </recommendedName>
</protein>
<dbReference type="Proteomes" id="UP000008311">
    <property type="component" value="Unassembled WGS sequence"/>
</dbReference>
<gene>
    <name evidence="2" type="ORF">RCOM_2142580</name>
</gene>
<keyword evidence="1" id="KW-1133">Transmembrane helix</keyword>
<dbReference type="AlphaFoldDB" id="B9TQQ4"/>
<evidence type="ECO:0008006" key="4">
    <source>
        <dbReference type="Google" id="ProtNLM"/>
    </source>
</evidence>
<accession>B9TQQ4</accession>
<keyword evidence="1" id="KW-0472">Membrane</keyword>
<proteinExistence type="predicted"/>
<keyword evidence="3" id="KW-1185">Reference proteome</keyword>
<name>B9TQQ4_RICCO</name>
<reference evidence="3" key="1">
    <citation type="journal article" date="2010" name="Nat. Biotechnol.">
        <title>Draft genome sequence of the oilseed species Ricinus communis.</title>
        <authorList>
            <person name="Chan A.P."/>
            <person name="Crabtree J."/>
            <person name="Zhao Q."/>
            <person name="Lorenzi H."/>
            <person name="Orvis J."/>
            <person name="Puiu D."/>
            <person name="Melake-Berhan A."/>
            <person name="Jones K.M."/>
            <person name="Redman J."/>
            <person name="Chen G."/>
            <person name="Cahoon E.B."/>
            <person name="Gedil M."/>
            <person name="Stanke M."/>
            <person name="Haas B.J."/>
            <person name="Wortman J.R."/>
            <person name="Fraser-Liggett C.M."/>
            <person name="Ravel J."/>
            <person name="Rabinowicz P.D."/>
        </authorList>
    </citation>
    <scope>NUCLEOTIDE SEQUENCE [LARGE SCALE GENOMIC DNA]</scope>
    <source>
        <strain evidence="3">cv. Hale</strain>
    </source>
</reference>
<feature type="non-terminal residue" evidence="2">
    <location>
        <position position="136"/>
    </location>
</feature>
<evidence type="ECO:0000313" key="2">
    <source>
        <dbReference type="EMBL" id="EEF21810.1"/>
    </source>
</evidence>
<evidence type="ECO:0000313" key="3">
    <source>
        <dbReference type="Proteomes" id="UP000008311"/>
    </source>
</evidence>